<dbReference type="RefSeq" id="WP_371718429.1">
    <property type="nucleotide sequence ID" value="NZ_JBGOOF010000009.1"/>
</dbReference>
<proteinExistence type="predicted"/>
<comment type="caution">
    <text evidence="1">The sequence shown here is derived from an EMBL/GenBank/DDBJ whole genome shotgun (WGS) entry which is preliminary data.</text>
</comment>
<evidence type="ECO:0000313" key="1">
    <source>
        <dbReference type="EMBL" id="MEZ8207485.1"/>
    </source>
</evidence>
<gene>
    <name evidence="1" type="ORF">ACED39_01670</name>
</gene>
<accession>A0ABV4MD26</accession>
<dbReference type="Proteomes" id="UP001569151">
    <property type="component" value="Unassembled WGS sequence"/>
</dbReference>
<name>A0ABV4MD26_9VIBR</name>
<dbReference type="EMBL" id="JBGOOS010000001">
    <property type="protein sequence ID" value="MEZ8207485.1"/>
    <property type="molecule type" value="Genomic_DNA"/>
</dbReference>
<reference evidence="1 2" key="1">
    <citation type="submission" date="2024-06" db="EMBL/GenBank/DDBJ databases">
        <authorList>
            <person name="Steensen K."/>
            <person name="Seneca J."/>
            <person name="Bartlau N."/>
            <person name="Yu A.X."/>
            <person name="Polz M.F."/>
        </authorList>
    </citation>
    <scope>NUCLEOTIDE SEQUENCE [LARGE SCALE GENOMIC DNA]</scope>
    <source>
        <strain evidence="1 2">1F146</strain>
    </source>
</reference>
<keyword evidence="2" id="KW-1185">Reference proteome</keyword>
<sequence>MLSFSPFSTACVLYQGYGSSHSLLLAGANHPCVSAFDFDIETDTSNEVLMDLTLAEQSDAHSSYWSDWLISNDTTPLISTNSASSKHFGVGVWVPNELEEHLADMSAENWIKSHGLQLSLGFGDLDAGTPRMRLDYRWHEQYDGDFMMQVEVPF</sequence>
<organism evidence="1 2">
    <name type="scientific">Vibrio bivalvicida</name>
    <dbReference type="NCBI Taxonomy" id="1276888"/>
    <lineage>
        <taxon>Bacteria</taxon>
        <taxon>Pseudomonadati</taxon>
        <taxon>Pseudomonadota</taxon>
        <taxon>Gammaproteobacteria</taxon>
        <taxon>Vibrionales</taxon>
        <taxon>Vibrionaceae</taxon>
        <taxon>Vibrio</taxon>
        <taxon>Vibrio oreintalis group</taxon>
    </lineage>
</organism>
<evidence type="ECO:0000313" key="2">
    <source>
        <dbReference type="Proteomes" id="UP001569151"/>
    </source>
</evidence>
<protein>
    <submittedName>
        <fullName evidence="1">Uncharacterized protein</fullName>
    </submittedName>
</protein>